<evidence type="ECO:0000256" key="7">
    <source>
        <dbReference type="PROSITE-ProRule" id="PRU01373"/>
    </source>
</evidence>
<dbReference type="GO" id="GO:0071972">
    <property type="term" value="F:peptidoglycan L,D-transpeptidase activity"/>
    <property type="evidence" value="ECO:0007669"/>
    <property type="project" value="TreeGrafter"/>
</dbReference>
<evidence type="ECO:0000259" key="8">
    <source>
        <dbReference type="PROSITE" id="PS52029"/>
    </source>
</evidence>
<feature type="active site" description="Nucleophile" evidence="7">
    <location>
        <position position="263"/>
    </location>
</feature>
<keyword evidence="4 7" id="KW-0573">Peptidoglycan synthesis</keyword>
<dbReference type="AlphaFoldDB" id="A0A7K1FV42"/>
<dbReference type="InterPro" id="IPR005490">
    <property type="entry name" value="LD_TPept_cat_dom"/>
</dbReference>
<dbReference type="PANTHER" id="PTHR30582:SF2">
    <property type="entry name" value="L,D-TRANSPEPTIDASE YCIB-RELATED"/>
    <property type="match status" value="1"/>
</dbReference>
<dbReference type="PROSITE" id="PS52029">
    <property type="entry name" value="LD_TPASE"/>
    <property type="match status" value="1"/>
</dbReference>
<dbReference type="Pfam" id="PF17964">
    <property type="entry name" value="Big_10"/>
    <property type="match status" value="1"/>
</dbReference>
<organism evidence="9 10">
    <name type="scientific">Nakamurella alba</name>
    <dbReference type="NCBI Taxonomy" id="2665158"/>
    <lineage>
        <taxon>Bacteria</taxon>
        <taxon>Bacillati</taxon>
        <taxon>Actinomycetota</taxon>
        <taxon>Actinomycetes</taxon>
        <taxon>Nakamurellales</taxon>
        <taxon>Nakamurellaceae</taxon>
        <taxon>Nakamurella</taxon>
    </lineage>
</organism>
<dbReference type="GO" id="GO:0018104">
    <property type="term" value="P:peptidoglycan-protein cross-linking"/>
    <property type="evidence" value="ECO:0007669"/>
    <property type="project" value="TreeGrafter"/>
</dbReference>
<keyword evidence="2" id="KW-0808">Transferase</keyword>
<proteinExistence type="predicted"/>
<feature type="domain" description="L,D-TPase catalytic" evidence="8">
    <location>
        <begin position="166"/>
        <end position="287"/>
    </location>
</feature>
<dbReference type="InterPro" id="IPR041280">
    <property type="entry name" value="Big_10"/>
</dbReference>
<dbReference type="GO" id="GO:0008360">
    <property type="term" value="P:regulation of cell shape"/>
    <property type="evidence" value="ECO:0007669"/>
    <property type="project" value="UniProtKB-UniRule"/>
</dbReference>
<name>A0A7K1FV42_9ACTN</name>
<evidence type="ECO:0000256" key="6">
    <source>
        <dbReference type="ARBA" id="ARBA00023316"/>
    </source>
</evidence>
<evidence type="ECO:0000256" key="4">
    <source>
        <dbReference type="ARBA" id="ARBA00022984"/>
    </source>
</evidence>
<dbReference type="PANTHER" id="PTHR30582">
    <property type="entry name" value="L,D-TRANSPEPTIDASE"/>
    <property type="match status" value="1"/>
</dbReference>
<feature type="active site" description="Proton donor/acceptor" evidence="7">
    <location>
        <position position="245"/>
    </location>
</feature>
<dbReference type="Gene3D" id="2.60.40.3780">
    <property type="match status" value="1"/>
</dbReference>
<sequence length="320" mass="35059">MNEEGGSVIGKLSADKKSWTTAEVLGYGRTYTLSGTAKNAGGSTALKGSWKTAAPDGIVSVNISPREDRVVGIAAPILVSIGTDITDQTARANIEKAITVTTSPKTEGSFAWIQHDDGWGLDWRPKNYWKAGTKVTVTADMYGVDMGNGLWGEEDKVATFSIGRAQVTKGDVQTHRLQVFRDGKLVHDYPASFGYEGDPGRVTRSGTYIVMEKHDLYLMSNPTYGYTDFKAYYATRISNNGEFIHANDGTADVQGYENVTHGCINLTYDRAKEYQEEALWGDPVEITGSSIPLTESEGDIYDWAIPWEDWITRSALYGSS</sequence>
<comment type="caution">
    <text evidence="9">The sequence shown here is derived from an EMBL/GenBank/DDBJ whole genome shotgun (WGS) entry which is preliminary data.</text>
</comment>
<dbReference type="Gene3D" id="2.40.440.10">
    <property type="entry name" value="L,D-transpeptidase catalytic domain-like"/>
    <property type="match status" value="1"/>
</dbReference>
<dbReference type="Gene3D" id="2.60.40.3710">
    <property type="match status" value="1"/>
</dbReference>
<keyword evidence="10" id="KW-1185">Reference proteome</keyword>
<dbReference type="InterPro" id="IPR038063">
    <property type="entry name" value="Transpep_catalytic_dom"/>
</dbReference>
<dbReference type="Pfam" id="PF03734">
    <property type="entry name" value="YkuD"/>
    <property type="match status" value="1"/>
</dbReference>
<dbReference type="UniPathway" id="UPA00219"/>
<accession>A0A7K1FV42</accession>
<dbReference type="SUPFAM" id="SSF141523">
    <property type="entry name" value="L,D-transpeptidase catalytic domain-like"/>
    <property type="match status" value="1"/>
</dbReference>
<dbReference type="GO" id="GO:0005576">
    <property type="term" value="C:extracellular region"/>
    <property type="evidence" value="ECO:0007669"/>
    <property type="project" value="TreeGrafter"/>
</dbReference>
<comment type="pathway">
    <text evidence="1 7">Cell wall biogenesis; peptidoglycan biosynthesis.</text>
</comment>
<evidence type="ECO:0000313" key="9">
    <source>
        <dbReference type="EMBL" id="MTD17229.1"/>
    </source>
</evidence>
<evidence type="ECO:0000256" key="1">
    <source>
        <dbReference type="ARBA" id="ARBA00004752"/>
    </source>
</evidence>
<evidence type="ECO:0000256" key="3">
    <source>
        <dbReference type="ARBA" id="ARBA00022960"/>
    </source>
</evidence>
<dbReference type="InterPro" id="IPR050979">
    <property type="entry name" value="LD-transpeptidase"/>
</dbReference>
<dbReference type="CDD" id="cd16913">
    <property type="entry name" value="YkuD_like"/>
    <property type="match status" value="1"/>
</dbReference>
<keyword evidence="6 7" id="KW-0961">Cell wall biogenesis/degradation</keyword>
<evidence type="ECO:0000313" key="10">
    <source>
        <dbReference type="Proteomes" id="UP000460221"/>
    </source>
</evidence>
<keyword evidence="3 7" id="KW-0133">Cell shape</keyword>
<keyword evidence="5" id="KW-0012">Acyltransferase</keyword>
<dbReference type="EMBL" id="WLYK01000017">
    <property type="protein sequence ID" value="MTD17229.1"/>
    <property type="molecule type" value="Genomic_DNA"/>
</dbReference>
<dbReference type="GO" id="GO:0016746">
    <property type="term" value="F:acyltransferase activity"/>
    <property type="evidence" value="ECO:0007669"/>
    <property type="project" value="UniProtKB-KW"/>
</dbReference>
<evidence type="ECO:0000256" key="2">
    <source>
        <dbReference type="ARBA" id="ARBA00022679"/>
    </source>
</evidence>
<dbReference type="GO" id="GO:0071555">
    <property type="term" value="P:cell wall organization"/>
    <property type="evidence" value="ECO:0007669"/>
    <property type="project" value="UniProtKB-UniRule"/>
</dbReference>
<protein>
    <submittedName>
        <fullName evidence="9">L,D-transpeptidase family protein</fullName>
    </submittedName>
</protein>
<reference evidence="9 10" key="1">
    <citation type="submission" date="2019-11" db="EMBL/GenBank/DDBJ databases">
        <authorList>
            <person name="Jiang L.-Q."/>
        </authorList>
    </citation>
    <scope>NUCLEOTIDE SEQUENCE [LARGE SCALE GENOMIC DNA]</scope>
    <source>
        <strain evidence="9 10">YIM 132087</strain>
    </source>
</reference>
<evidence type="ECO:0000256" key="5">
    <source>
        <dbReference type="ARBA" id="ARBA00023315"/>
    </source>
</evidence>
<dbReference type="CDD" id="cd13432">
    <property type="entry name" value="LDT_IgD_like_2"/>
    <property type="match status" value="1"/>
</dbReference>
<dbReference type="Proteomes" id="UP000460221">
    <property type="component" value="Unassembled WGS sequence"/>
</dbReference>
<gene>
    <name evidence="9" type="ORF">GIS00_25185</name>
</gene>